<organism evidence="1 2">
    <name type="scientific">Protochlamydia amoebophila (strain UWE25)</name>
    <dbReference type="NCBI Taxonomy" id="264201"/>
    <lineage>
        <taxon>Bacteria</taxon>
        <taxon>Pseudomonadati</taxon>
        <taxon>Chlamydiota</taxon>
        <taxon>Chlamydiia</taxon>
        <taxon>Parachlamydiales</taxon>
        <taxon>Parachlamydiaceae</taxon>
        <taxon>Candidatus Protochlamydia</taxon>
    </lineage>
</organism>
<dbReference type="EMBL" id="BX908798">
    <property type="protein sequence ID" value="SPJ31656.1"/>
    <property type="molecule type" value="Genomic_DNA"/>
</dbReference>
<evidence type="ECO:0000313" key="2">
    <source>
        <dbReference type="Proteomes" id="UP000000529"/>
    </source>
</evidence>
<evidence type="ECO:0000313" key="1">
    <source>
        <dbReference type="EMBL" id="SPJ31656.1"/>
    </source>
</evidence>
<gene>
    <name evidence="1" type="ORF">PC_RS02620</name>
</gene>
<protein>
    <submittedName>
        <fullName evidence="1">Uncharacterized protein</fullName>
    </submittedName>
</protein>
<keyword evidence="2" id="KW-1185">Reference proteome</keyword>
<dbReference type="AlphaFoldDB" id="A0A2P9H9I6"/>
<accession>A0A2P9H9I6</accession>
<name>A0A2P9H9I6_PARUW</name>
<dbReference type="Proteomes" id="UP000000529">
    <property type="component" value="Chromosome"/>
</dbReference>
<reference evidence="1 2" key="1">
    <citation type="journal article" date="2004" name="Science">
        <title>Illuminating the evolutionary history of chlamydiae.</title>
        <authorList>
            <person name="Horn M."/>
            <person name="Collingro A."/>
            <person name="Schmitz-Esser S."/>
            <person name="Beier C.L."/>
            <person name="Purkhold U."/>
            <person name="Fartmann B."/>
            <person name="Brandt P."/>
            <person name="Nyakatura G.J."/>
            <person name="Droege M."/>
            <person name="Frishman D."/>
            <person name="Rattei T."/>
            <person name="Mewes H."/>
            <person name="Wagner M."/>
        </authorList>
    </citation>
    <scope>NUCLEOTIDE SEQUENCE [LARGE SCALE GENOMIC DNA]</scope>
    <source>
        <strain evidence="1 2">UWE25</strain>
    </source>
</reference>
<dbReference type="STRING" id="264201.pc0547"/>
<sequence>MVCFGLAVLKGFITEFITELKKIMKQLIDQGKAERVKQTNIEHALNELMPFDYPNFKFIDES</sequence>
<dbReference type="KEGG" id="pcu:PC_RS02620"/>
<proteinExistence type="predicted"/>